<sequence>MTTSTPVPARGEDSPVRIQARTDEHLSRGLWLVKWLLLVPHLVVLGVLGVAFWVLTVVALFAVLVTGRYPRTMFAYNVGVLRWGWRVTWYGYGGLGTDRYPRFALDDRPDDAARLDIAYPGRLSRGLVLVKWWLLALPHYLVLALLVGAGGTIVGRVGGGGAFGTEGGGLLSLLVLFVGVLLLFTGRYPAGLLDLVTGIDRWVLRVVAYAALMTDSYPPMRLDQGPQDPAGPLPGDGPDRTTAAPAAGAAEGRGGQALLTRPEAPPERVAAAPLAPPPAGRAVLLTAGAWALLLGLAGGVAGVVDTTGTGSVTGATGPGATAVALVAGGVLALAGAVLIAVGARSVGGEGGRR</sequence>
<evidence type="ECO:0000256" key="1">
    <source>
        <dbReference type="SAM" id="MobiDB-lite"/>
    </source>
</evidence>
<keyword evidence="2" id="KW-0812">Transmembrane</keyword>
<proteinExistence type="predicted"/>
<feature type="transmembrane region" description="Helical" evidence="2">
    <location>
        <begin position="282"/>
        <end position="302"/>
    </location>
</feature>
<keyword evidence="2" id="KW-1133">Transmembrane helix</keyword>
<evidence type="ECO:0000256" key="2">
    <source>
        <dbReference type="SAM" id="Phobius"/>
    </source>
</evidence>
<feature type="transmembrane region" description="Helical" evidence="2">
    <location>
        <begin position="35"/>
        <end position="65"/>
    </location>
</feature>
<name>A0ABU9ALW3_PSEA5</name>
<dbReference type="Pfam" id="PF14333">
    <property type="entry name" value="DUF4389"/>
    <property type="match status" value="2"/>
</dbReference>
<accession>A0ABU9ALW3</accession>
<evidence type="ECO:0000313" key="3">
    <source>
        <dbReference type="EMBL" id="MEK6467420.1"/>
    </source>
</evidence>
<dbReference type="InterPro" id="IPR025498">
    <property type="entry name" value="DUF4389"/>
</dbReference>
<keyword evidence="2" id="KW-0472">Membrane</keyword>
<comment type="caution">
    <text evidence="3">The sequence shown here is derived from an EMBL/GenBank/DDBJ whole genome shotgun (WGS) entry which is preliminary data.</text>
</comment>
<feature type="transmembrane region" description="Helical" evidence="2">
    <location>
        <begin position="167"/>
        <end position="185"/>
    </location>
</feature>
<feature type="transmembrane region" description="Helical" evidence="2">
    <location>
        <begin position="132"/>
        <end position="155"/>
    </location>
</feature>
<feature type="transmembrane region" description="Helical" evidence="2">
    <location>
        <begin position="322"/>
        <end position="343"/>
    </location>
</feature>
<dbReference type="Proteomes" id="UP001367513">
    <property type="component" value="Unassembled WGS sequence"/>
</dbReference>
<protein>
    <submittedName>
        <fullName evidence="3">DUF4389 domain-containing protein</fullName>
    </submittedName>
</protein>
<feature type="region of interest" description="Disordered" evidence="1">
    <location>
        <begin position="220"/>
        <end position="255"/>
    </location>
</feature>
<gene>
    <name evidence="3" type="ORF">WG925_27100</name>
</gene>
<reference evidence="3 4" key="1">
    <citation type="submission" date="2024-03" db="EMBL/GenBank/DDBJ databases">
        <title>Draft genome sequence of Pseudonocardia carboxydivorans JCM 14827.</title>
        <authorList>
            <person name="Duangmal K."/>
        </authorList>
    </citation>
    <scope>NUCLEOTIDE SEQUENCE [LARGE SCALE GENOMIC DNA]</scope>
    <source>
        <strain evidence="3 4">JCM 14827</strain>
    </source>
</reference>
<keyword evidence="4" id="KW-1185">Reference proteome</keyword>
<feature type="compositionally biased region" description="Low complexity" evidence="1">
    <location>
        <begin position="240"/>
        <end position="250"/>
    </location>
</feature>
<organism evidence="3 4">
    <name type="scientific">Pseudonocardia alni subsp. carboxydivorans</name>
    <dbReference type="NCBI Taxonomy" id="415010"/>
    <lineage>
        <taxon>Bacteria</taxon>
        <taxon>Bacillati</taxon>
        <taxon>Actinomycetota</taxon>
        <taxon>Actinomycetes</taxon>
        <taxon>Pseudonocardiales</taxon>
        <taxon>Pseudonocardiaceae</taxon>
        <taxon>Pseudonocardia</taxon>
    </lineage>
</organism>
<dbReference type="RefSeq" id="WP_346104456.1">
    <property type="nucleotide sequence ID" value="NZ_BAAAOD010000035.1"/>
</dbReference>
<dbReference type="EMBL" id="JBBPIX010000028">
    <property type="protein sequence ID" value="MEK6467420.1"/>
    <property type="molecule type" value="Genomic_DNA"/>
</dbReference>
<evidence type="ECO:0000313" key="4">
    <source>
        <dbReference type="Proteomes" id="UP001367513"/>
    </source>
</evidence>